<evidence type="ECO:0000313" key="1">
    <source>
        <dbReference type="EMBL" id="MBK8571284.1"/>
    </source>
</evidence>
<evidence type="ECO:0000313" key="2">
    <source>
        <dbReference type="Proteomes" id="UP000709959"/>
    </source>
</evidence>
<accession>A0A936EZH1</accession>
<sequence>MSDQLLVSTRKGLFSARRKGKGAWALEEVFFLGDNVSLSMRDPRDGAWYAALDHGHFGAKLHRSRDCGATWEEVGVPAYPAPPEGHVEKDFLGREIPWRLIRFWCLTPGLASQPGLLWAGTLPGGLFWSEDLGATWQLVESLWNMPERRKWMGGGADVPGIHSVVVDPRDGNRVVVAVSSGGVWHTTDRGQTWTAHTKGMRADYAPPELVEAPESQDPHRLVQCPAQPDHWWVQHHNGIFRSTDDALSWTEITDVQPSVFGFPVVVHPKDPDTAWFVPAIKDEKRIPVEGRVVVNRTRDGGRSFETLSKGLPQGWAYDLVYRHALDLDASGERLAFGSTTGSVWISENQGDDWLTLAEHLPPVHAVVFV</sequence>
<dbReference type="Gene3D" id="2.130.10.10">
    <property type="entry name" value="YVTN repeat-like/Quinoprotein amine dehydrogenase"/>
    <property type="match status" value="1"/>
</dbReference>
<dbReference type="EMBL" id="JADKCH010000001">
    <property type="protein sequence ID" value="MBK8571284.1"/>
    <property type="molecule type" value="Genomic_DNA"/>
</dbReference>
<dbReference type="PANTHER" id="PTHR43739:SF5">
    <property type="entry name" value="EXO-ALPHA-SIALIDASE"/>
    <property type="match status" value="1"/>
</dbReference>
<dbReference type="PANTHER" id="PTHR43739">
    <property type="entry name" value="XYLOGLUCANASE (EUROFUNG)"/>
    <property type="match status" value="1"/>
</dbReference>
<organism evidence="1 2">
    <name type="scientific">Candidatus Geothrix odensensis</name>
    <dbReference type="NCBI Taxonomy" id="2954440"/>
    <lineage>
        <taxon>Bacteria</taxon>
        <taxon>Pseudomonadati</taxon>
        <taxon>Acidobacteriota</taxon>
        <taxon>Holophagae</taxon>
        <taxon>Holophagales</taxon>
        <taxon>Holophagaceae</taxon>
        <taxon>Geothrix</taxon>
    </lineage>
</organism>
<gene>
    <name evidence="1" type="ORF">IPN91_01310</name>
</gene>
<dbReference type="CDD" id="cd15482">
    <property type="entry name" value="Sialidase_non-viral"/>
    <property type="match status" value="1"/>
</dbReference>
<dbReference type="InterPro" id="IPR015943">
    <property type="entry name" value="WD40/YVTN_repeat-like_dom_sf"/>
</dbReference>
<protein>
    <submittedName>
        <fullName evidence="1">Exo-alpha-sialidase</fullName>
    </submittedName>
</protein>
<comment type="caution">
    <text evidence="1">The sequence shown here is derived from an EMBL/GenBank/DDBJ whole genome shotgun (WGS) entry which is preliminary data.</text>
</comment>
<dbReference type="InterPro" id="IPR052025">
    <property type="entry name" value="Xyloglucanase_GH74"/>
</dbReference>
<dbReference type="AlphaFoldDB" id="A0A936EZH1"/>
<proteinExistence type="predicted"/>
<name>A0A936EZH1_9BACT</name>
<reference evidence="1 2" key="1">
    <citation type="submission" date="2020-10" db="EMBL/GenBank/DDBJ databases">
        <title>Connecting structure to function with the recovery of over 1000 high-quality activated sludge metagenome-assembled genomes encoding full-length rRNA genes using long-read sequencing.</title>
        <authorList>
            <person name="Singleton C.M."/>
            <person name="Petriglieri F."/>
            <person name="Kristensen J.M."/>
            <person name="Kirkegaard R.H."/>
            <person name="Michaelsen T.Y."/>
            <person name="Andersen M.H."/>
            <person name="Karst S.M."/>
            <person name="Dueholm M.S."/>
            <person name="Nielsen P.H."/>
            <person name="Albertsen M."/>
        </authorList>
    </citation>
    <scope>NUCLEOTIDE SEQUENCE [LARGE SCALE GENOMIC DNA]</scope>
    <source>
        <strain evidence="1">OdNE_18-Q3-R46-58_MAXAC.008</strain>
    </source>
</reference>
<dbReference type="GO" id="GO:0010411">
    <property type="term" value="P:xyloglucan metabolic process"/>
    <property type="evidence" value="ECO:0007669"/>
    <property type="project" value="TreeGrafter"/>
</dbReference>
<dbReference type="Proteomes" id="UP000709959">
    <property type="component" value="Unassembled WGS sequence"/>
</dbReference>
<dbReference type="SUPFAM" id="SSF110296">
    <property type="entry name" value="Oligoxyloglucan reducing end-specific cellobiohydrolase"/>
    <property type="match status" value="1"/>
</dbReference>